<dbReference type="Proteomes" id="UP001162029">
    <property type="component" value="Unassembled WGS sequence"/>
</dbReference>
<organism evidence="1 2">
    <name type="scientific">Peronospora destructor</name>
    <dbReference type="NCBI Taxonomy" id="86335"/>
    <lineage>
        <taxon>Eukaryota</taxon>
        <taxon>Sar</taxon>
        <taxon>Stramenopiles</taxon>
        <taxon>Oomycota</taxon>
        <taxon>Peronosporomycetes</taxon>
        <taxon>Peronosporales</taxon>
        <taxon>Peronosporaceae</taxon>
        <taxon>Peronospora</taxon>
    </lineage>
</organism>
<accession>A0AAV0T7V8</accession>
<gene>
    <name evidence="1" type="ORF">PDE001_LOCUS1534</name>
</gene>
<reference evidence="1" key="1">
    <citation type="submission" date="2022-12" db="EMBL/GenBank/DDBJ databases">
        <authorList>
            <person name="Webb A."/>
        </authorList>
    </citation>
    <scope>NUCLEOTIDE SEQUENCE</scope>
    <source>
        <strain evidence="1">Pd1</strain>
    </source>
</reference>
<name>A0AAV0T7V8_9STRA</name>
<keyword evidence="2" id="KW-1185">Reference proteome</keyword>
<proteinExistence type="predicted"/>
<evidence type="ECO:0000313" key="1">
    <source>
        <dbReference type="EMBL" id="CAI5716614.1"/>
    </source>
</evidence>
<dbReference type="AlphaFoldDB" id="A0AAV0T7V8"/>
<dbReference type="EMBL" id="CANTFM010000254">
    <property type="protein sequence ID" value="CAI5716614.1"/>
    <property type="molecule type" value="Genomic_DNA"/>
</dbReference>
<sequence length="67" mass="7788">MVTSRRVRECFRSICPEMTMYVGLLEPLQLTLQFVNTRQEASALHSPRPAAQHFQCLRRFLEPLSPV</sequence>
<protein>
    <submittedName>
        <fullName evidence="1">Uncharacterized protein</fullName>
    </submittedName>
</protein>
<comment type="caution">
    <text evidence="1">The sequence shown here is derived from an EMBL/GenBank/DDBJ whole genome shotgun (WGS) entry which is preliminary data.</text>
</comment>
<evidence type="ECO:0000313" key="2">
    <source>
        <dbReference type="Proteomes" id="UP001162029"/>
    </source>
</evidence>